<sequence>MLFISCQVASKIFRSLLRPPSPASPWVAAFQRPPQYQKCGTVTRPPMATLHRPCCVQKVSDDESDGTGDLSQARRQSITESETSKQSNQECPLEVHSTKSLKQVTWLQEQNVEDDHADKVNQWNKEQVDIELNKCAALTSEASASSPQAGDQSTRLPETSVAGEVDVNDMSKEDLEDAVKRCTKIAELLNQRLQEQKDTEQTAQRGQVNLPEPPAEVASTEVQDARPEQHADDSHCEAEASRGRPRSLPPRRGEARKPQRRPMSANPLQGPGWLQMEEELSPRALRSLPNQKPLSSWSVEDVYRWTLQVASCPLDVAERLRHQAVNGLVLASLTEQDLENMGVSKFGWRRQLVLLARCLQDKAPTQQVQARQAFQPMAQRSMPPQRFEAPMHFQPGMPQPKHEQGRMLSPTFWHPQPVARSTLPAHFKPLWVGKSQAFTVARGQPQRAVEAPNRFQVLPVYAAS</sequence>
<dbReference type="EMBL" id="CAMXCT020000249">
    <property type="protein sequence ID" value="CAL1129552.1"/>
    <property type="molecule type" value="Genomic_DNA"/>
</dbReference>
<feature type="compositionally biased region" description="Basic and acidic residues" evidence="1">
    <location>
        <begin position="223"/>
        <end position="242"/>
    </location>
</feature>
<dbReference type="InterPro" id="IPR013761">
    <property type="entry name" value="SAM/pointed_sf"/>
</dbReference>
<dbReference type="Proteomes" id="UP001152797">
    <property type="component" value="Unassembled WGS sequence"/>
</dbReference>
<name>A0A9P1FJG3_9DINO</name>
<feature type="region of interest" description="Disordered" evidence="1">
    <location>
        <begin position="193"/>
        <end position="272"/>
    </location>
</feature>
<organism evidence="3">
    <name type="scientific">Cladocopium goreaui</name>
    <dbReference type="NCBI Taxonomy" id="2562237"/>
    <lineage>
        <taxon>Eukaryota</taxon>
        <taxon>Sar</taxon>
        <taxon>Alveolata</taxon>
        <taxon>Dinophyceae</taxon>
        <taxon>Suessiales</taxon>
        <taxon>Symbiodiniaceae</taxon>
        <taxon>Cladocopium</taxon>
    </lineage>
</organism>
<evidence type="ECO:0000256" key="1">
    <source>
        <dbReference type="SAM" id="MobiDB-lite"/>
    </source>
</evidence>
<dbReference type="EMBL" id="CAMXCT030000249">
    <property type="protein sequence ID" value="CAL4763489.1"/>
    <property type="molecule type" value="Genomic_DNA"/>
</dbReference>
<feature type="region of interest" description="Disordered" evidence="1">
    <location>
        <begin position="59"/>
        <end position="96"/>
    </location>
</feature>
<dbReference type="Pfam" id="PF07647">
    <property type="entry name" value="SAM_2"/>
    <property type="match status" value="1"/>
</dbReference>
<feature type="compositionally biased region" description="Polar residues" evidence="1">
    <location>
        <begin position="69"/>
        <end position="90"/>
    </location>
</feature>
<accession>A0A9P1FJG3</accession>
<dbReference type="OrthoDB" id="447391at2759"/>
<comment type="caution">
    <text evidence="3">The sequence shown here is derived from an EMBL/GenBank/DDBJ whole genome shotgun (WGS) entry which is preliminary data.</text>
</comment>
<dbReference type="Gene3D" id="1.10.150.50">
    <property type="entry name" value="Transcription Factor, Ets-1"/>
    <property type="match status" value="1"/>
</dbReference>
<evidence type="ECO:0000313" key="3">
    <source>
        <dbReference type="EMBL" id="CAI3976177.1"/>
    </source>
</evidence>
<dbReference type="PROSITE" id="PS50105">
    <property type="entry name" value="SAM_DOMAIN"/>
    <property type="match status" value="1"/>
</dbReference>
<feature type="compositionally biased region" description="Polar residues" evidence="1">
    <location>
        <begin position="141"/>
        <end position="157"/>
    </location>
</feature>
<evidence type="ECO:0000313" key="4">
    <source>
        <dbReference type="EMBL" id="CAL4763489.1"/>
    </source>
</evidence>
<feature type="domain" description="SAM" evidence="2">
    <location>
        <begin position="297"/>
        <end position="362"/>
    </location>
</feature>
<gene>
    <name evidence="3" type="ORF">C1SCF055_LOCUS4425</name>
</gene>
<keyword evidence="5" id="KW-1185">Reference proteome</keyword>
<dbReference type="AlphaFoldDB" id="A0A9P1FJG3"/>
<reference evidence="4 5" key="2">
    <citation type="submission" date="2024-05" db="EMBL/GenBank/DDBJ databases">
        <authorList>
            <person name="Chen Y."/>
            <person name="Shah S."/>
            <person name="Dougan E. K."/>
            <person name="Thang M."/>
            <person name="Chan C."/>
        </authorList>
    </citation>
    <scope>NUCLEOTIDE SEQUENCE [LARGE SCALE GENOMIC DNA]</scope>
</reference>
<protein>
    <submittedName>
        <fullName evidence="4">SAM domain-containing protein</fullName>
    </submittedName>
</protein>
<dbReference type="EMBL" id="CAMXCT010000249">
    <property type="protein sequence ID" value="CAI3976177.1"/>
    <property type="molecule type" value="Genomic_DNA"/>
</dbReference>
<dbReference type="SUPFAM" id="SSF47769">
    <property type="entry name" value="SAM/Pointed domain"/>
    <property type="match status" value="1"/>
</dbReference>
<evidence type="ECO:0000259" key="2">
    <source>
        <dbReference type="PROSITE" id="PS50105"/>
    </source>
</evidence>
<dbReference type="InterPro" id="IPR001660">
    <property type="entry name" value="SAM"/>
</dbReference>
<dbReference type="SMART" id="SM00454">
    <property type="entry name" value="SAM"/>
    <property type="match status" value="1"/>
</dbReference>
<reference evidence="3" key="1">
    <citation type="submission" date="2022-10" db="EMBL/GenBank/DDBJ databases">
        <authorList>
            <person name="Chen Y."/>
            <person name="Dougan E. K."/>
            <person name="Chan C."/>
            <person name="Rhodes N."/>
            <person name="Thang M."/>
        </authorList>
    </citation>
    <scope>NUCLEOTIDE SEQUENCE</scope>
</reference>
<feature type="region of interest" description="Disordered" evidence="1">
    <location>
        <begin position="141"/>
        <end position="167"/>
    </location>
</feature>
<proteinExistence type="predicted"/>
<evidence type="ECO:0000313" key="5">
    <source>
        <dbReference type="Proteomes" id="UP001152797"/>
    </source>
</evidence>